<evidence type="ECO:0000259" key="5">
    <source>
        <dbReference type="PROSITE" id="PS50145"/>
    </source>
</evidence>
<feature type="non-terminal residue" evidence="6">
    <location>
        <position position="1"/>
    </location>
</feature>
<protein>
    <submittedName>
        <fullName evidence="6">Putative tumor necrosis factor-mediated signaling pathway</fullName>
    </submittedName>
</protein>
<dbReference type="SUPFAM" id="SSF57850">
    <property type="entry name" value="RING/U-box"/>
    <property type="match status" value="1"/>
</dbReference>
<dbReference type="InterPro" id="IPR013083">
    <property type="entry name" value="Znf_RING/FYVE/PHD"/>
</dbReference>
<keyword evidence="2 4" id="KW-0863">Zinc-finger</keyword>
<dbReference type="GO" id="GO:0043122">
    <property type="term" value="P:regulation of canonical NF-kappaB signal transduction"/>
    <property type="evidence" value="ECO:0007669"/>
    <property type="project" value="TreeGrafter"/>
</dbReference>
<name>A0A147BJH4_IXORI</name>
<evidence type="ECO:0000256" key="3">
    <source>
        <dbReference type="ARBA" id="ARBA00022833"/>
    </source>
</evidence>
<dbReference type="Pfam" id="PF02176">
    <property type="entry name" value="zf-TRAF"/>
    <property type="match status" value="1"/>
</dbReference>
<dbReference type="PANTHER" id="PTHR10131:SF157">
    <property type="entry name" value="RECEPTOR-ASSOCIATED FACTOR, PUTATIVE-RELATED"/>
    <property type="match status" value="1"/>
</dbReference>
<dbReference type="SUPFAM" id="SSF49599">
    <property type="entry name" value="TRAF domain-like"/>
    <property type="match status" value="1"/>
</dbReference>
<sequence length="309" mass="35492">VKDVPGFPDDVKVTFASKPDDNLLCGTCQSITQKGCTDPKGHLFCSGCSLVFTDAGGNFTCPTCNWQGKREEMSQSNPSWGKVSGLYAYCPMEDNTCQYKGKLRETIVHYQQCSDPERVNCPFCKNRYTKKTLPAHILHYCPSRTVQCRHCLVDMEDHLRQKHEKTCDMRPATCQYCHVNLRTFAEMRDHHFDRCQQMPRKCVFADFGCQFQGIRQNIEQHMAGNNNHTDVLVKRVIELTRDVQELQRQLGVQSLATTTMDEKFSRQLNEVEGKLECVTNNMAIHSADLQAQKQVQTTQKDVFERLFEE</sequence>
<feature type="zinc finger region" description="TRAF-type" evidence="4">
    <location>
        <begin position="163"/>
        <end position="219"/>
    </location>
</feature>
<accession>A0A147BJH4</accession>
<reference evidence="6" key="1">
    <citation type="journal article" date="2018" name="PLoS Negl. Trop. Dis.">
        <title>Sialome diversity of ticks revealed by RNAseq of single tick salivary glands.</title>
        <authorList>
            <person name="Perner J."/>
            <person name="Kropackova S."/>
            <person name="Kopacek P."/>
            <person name="Ribeiro J.M."/>
        </authorList>
    </citation>
    <scope>NUCLEOTIDE SEQUENCE</scope>
    <source>
        <strain evidence="6">Siblings of single egg batch collected in Ceske Budejovice</strain>
        <tissue evidence="6">Salivary glands</tissue>
    </source>
</reference>
<keyword evidence="1 4" id="KW-0479">Metal-binding</keyword>
<keyword evidence="3 4" id="KW-0862">Zinc</keyword>
<dbReference type="EMBL" id="GEGO01004772">
    <property type="protein sequence ID" value="JAR90632.1"/>
    <property type="molecule type" value="Transcribed_RNA"/>
</dbReference>
<evidence type="ECO:0000256" key="1">
    <source>
        <dbReference type="ARBA" id="ARBA00022723"/>
    </source>
</evidence>
<dbReference type="PROSITE" id="PS50145">
    <property type="entry name" value="ZF_TRAF"/>
    <property type="match status" value="1"/>
</dbReference>
<dbReference type="Gene3D" id="3.30.40.10">
    <property type="entry name" value="Zinc/RING finger domain, C3HC4 (zinc finger)"/>
    <property type="match status" value="3"/>
</dbReference>
<evidence type="ECO:0000256" key="4">
    <source>
        <dbReference type="PROSITE-ProRule" id="PRU00207"/>
    </source>
</evidence>
<evidence type="ECO:0000256" key="2">
    <source>
        <dbReference type="ARBA" id="ARBA00022771"/>
    </source>
</evidence>
<proteinExistence type="predicted"/>
<feature type="domain" description="TRAF-type" evidence="5">
    <location>
        <begin position="163"/>
        <end position="219"/>
    </location>
</feature>
<evidence type="ECO:0000313" key="6">
    <source>
        <dbReference type="EMBL" id="JAR90632.1"/>
    </source>
</evidence>
<organism evidence="6">
    <name type="scientific">Ixodes ricinus</name>
    <name type="common">Common tick</name>
    <name type="synonym">Acarus ricinus</name>
    <dbReference type="NCBI Taxonomy" id="34613"/>
    <lineage>
        <taxon>Eukaryota</taxon>
        <taxon>Metazoa</taxon>
        <taxon>Ecdysozoa</taxon>
        <taxon>Arthropoda</taxon>
        <taxon>Chelicerata</taxon>
        <taxon>Arachnida</taxon>
        <taxon>Acari</taxon>
        <taxon>Parasitiformes</taxon>
        <taxon>Ixodida</taxon>
        <taxon>Ixodoidea</taxon>
        <taxon>Ixodidae</taxon>
        <taxon>Ixodinae</taxon>
        <taxon>Ixodes</taxon>
    </lineage>
</organism>
<dbReference type="InterPro" id="IPR001293">
    <property type="entry name" value="Znf_TRAF"/>
</dbReference>
<feature type="non-terminal residue" evidence="6">
    <location>
        <position position="309"/>
    </location>
</feature>
<dbReference type="GO" id="GO:0008270">
    <property type="term" value="F:zinc ion binding"/>
    <property type="evidence" value="ECO:0007669"/>
    <property type="project" value="UniProtKB-KW"/>
</dbReference>
<dbReference type="AlphaFoldDB" id="A0A147BJH4"/>
<dbReference type="PANTHER" id="PTHR10131">
    <property type="entry name" value="TNF RECEPTOR ASSOCIATED FACTOR"/>
    <property type="match status" value="1"/>
</dbReference>